<dbReference type="InterPro" id="IPR014718">
    <property type="entry name" value="GH-type_carb-bd"/>
</dbReference>
<dbReference type="EMBL" id="SMKZ01000016">
    <property type="protein sequence ID" value="TDE09864.1"/>
    <property type="molecule type" value="Genomic_DNA"/>
</dbReference>
<dbReference type="AlphaFoldDB" id="A0A4R5DDU2"/>
<dbReference type="Proteomes" id="UP000294739">
    <property type="component" value="Unassembled WGS sequence"/>
</dbReference>
<dbReference type="GO" id="GO:0003824">
    <property type="term" value="F:catalytic activity"/>
    <property type="evidence" value="ECO:0007669"/>
    <property type="project" value="InterPro"/>
</dbReference>
<dbReference type="InParanoid" id="A0A4R5DDU2"/>
<dbReference type="OrthoDB" id="2528227at2"/>
<gene>
    <name evidence="1" type="ORF">E1269_12865</name>
</gene>
<accession>A0A4R5DDU2</accession>
<keyword evidence="2" id="KW-1185">Reference proteome</keyword>
<dbReference type="InterPro" id="IPR027839">
    <property type="entry name" value="DUF4432"/>
</dbReference>
<dbReference type="RefSeq" id="WP_131895044.1">
    <property type="nucleotide sequence ID" value="NZ_SMKZ01000016.1"/>
</dbReference>
<dbReference type="SUPFAM" id="SSF74650">
    <property type="entry name" value="Galactose mutarotase-like"/>
    <property type="match status" value="1"/>
</dbReference>
<organism evidence="1 2">
    <name type="scientific">Jiangella asiatica</name>
    <dbReference type="NCBI Taxonomy" id="2530372"/>
    <lineage>
        <taxon>Bacteria</taxon>
        <taxon>Bacillati</taxon>
        <taxon>Actinomycetota</taxon>
        <taxon>Actinomycetes</taxon>
        <taxon>Jiangellales</taxon>
        <taxon>Jiangellaceae</taxon>
        <taxon>Jiangella</taxon>
    </lineage>
</organism>
<reference evidence="1 2" key="1">
    <citation type="submission" date="2019-03" db="EMBL/GenBank/DDBJ databases">
        <title>Draft genome sequences of novel Actinobacteria.</title>
        <authorList>
            <person name="Sahin N."/>
            <person name="Ay H."/>
            <person name="Saygin H."/>
        </authorList>
    </citation>
    <scope>NUCLEOTIDE SEQUENCE [LARGE SCALE GENOMIC DNA]</scope>
    <source>
        <strain evidence="1 2">5K138</strain>
    </source>
</reference>
<dbReference type="Pfam" id="PF14486">
    <property type="entry name" value="DUF4432"/>
    <property type="match status" value="1"/>
</dbReference>
<protein>
    <submittedName>
        <fullName evidence="1">DUF4432 family protein</fullName>
    </submittedName>
</protein>
<evidence type="ECO:0000313" key="2">
    <source>
        <dbReference type="Proteomes" id="UP000294739"/>
    </source>
</evidence>
<dbReference type="GO" id="GO:0005975">
    <property type="term" value="P:carbohydrate metabolic process"/>
    <property type="evidence" value="ECO:0007669"/>
    <property type="project" value="InterPro"/>
</dbReference>
<name>A0A4R5DDU2_9ACTN</name>
<proteinExistence type="predicted"/>
<dbReference type="InterPro" id="IPR011013">
    <property type="entry name" value="Gal_mutarotase_sf_dom"/>
</dbReference>
<comment type="caution">
    <text evidence="1">The sequence shown here is derived from an EMBL/GenBank/DDBJ whole genome shotgun (WGS) entry which is preliminary data.</text>
</comment>
<dbReference type="Gene3D" id="2.70.98.10">
    <property type="match status" value="1"/>
</dbReference>
<evidence type="ECO:0000313" key="1">
    <source>
        <dbReference type="EMBL" id="TDE09864.1"/>
    </source>
</evidence>
<dbReference type="GO" id="GO:0030246">
    <property type="term" value="F:carbohydrate binding"/>
    <property type="evidence" value="ECO:0007669"/>
    <property type="project" value="InterPro"/>
</dbReference>
<sequence>MTNSGRDGGRGINGSVIRLAGRGAELVVHPDRGGEITRVGRPGGANALFHDGARTPLRASGSTSYGSSEADWLSEYRGGWQELFPNAGAPCEVLGVPLPFHGEVSSARWTVTEVSATSVVMSTPARLPFVLERRIDVHPDDPVVRLTETVRNESDLELPYLWGHHPAFDAVPGSRIDLPGATVHVPGDYDPPDNDLRPDTTAPWPFVPGKDGTEVDLRLVPGGPRERVTYLTDVTAGWAALREPTGLGIALAWDLAAFPHLWCWTEIGGTDFPWFGRSRIIALEPATSWPNDGLRSAVERGRARYLAGRATASSWLTLTLFDADERPVTGVHQDGRIERHTD</sequence>